<accession>A0A4Y7RLN6</accession>
<dbReference type="AlphaFoldDB" id="A0A4Y7RLN6"/>
<organism evidence="2 3">
    <name type="scientific">Pelotomaculum propionicicum</name>
    <dbReference type="NCBI Taxonomy" id="258475"/>
    <lineage>
        <taxon>Bacteria</taxon>
        <taxon>Bacillati</taxon>
        <taxon>Bacillota</taxon>
        <taxon>Clostridia</taxon>
        <taxon>Eubacteriales</taxon>
        <taxon>Desulfotomaculaceae</taxon>
        <taxon>Pelotomaculum</taxon>
    </lineage>
</organism>
<sequence length="136" mass="14376">MSKNRVKAAVVILLLVTALFLVYTAFAGTDSEPGGSGDPLVTQSYVDQYVQWKVVELEKGQVLKGRAGLELVVRRGQALVVDPVGNGIPDLTSGTDISAGSLVTLNHLMLIPREDGRGIKATSPVVAMYRGGALIQ</sequence>
<dbReference type="Proteomes" id="UP000297597">
    <property type="component" value="Unassembled WGS sequence"/>
</dbReference>
<keyword evidence="3" id="KW-1185">Reference proteome</keyword>
<evidence type="ECO:0000256" key="1">
    <source>
        <dbReference type="SAM" id="SignalP"/>
    </source>
</evidence>
<proteinExistence type="predicted"/>
<dbReference type="RefSeq" id="WP_134214696.1">
    <property type="nucleotide sequence ID" value="NZ_QFFZ01000039.1"/>
</dbReference>
<dbReference type="OrthoDB" id="2381664at2"/>
<feature type="chain" id="PRO_5021481683" description="SAF domain-containing protein" evidence="1">
    <location>
        <begin position="28"/>
        <end position="136"/>
    </location>
</feature>
<name>A0A4Y7RLN6_9FIRM</name>
<gene>
    <name evidence="2" type="ORF">Pmgp_02913</name>
</gene>
<evidence type="ECO:0000313" key="3">
    <source>
        <dbReference type="Proteomes" id="UP000297597"/>
    </source>
</evidence>
<reference evidence="2 3" key="1">
    <citation type="journal article" date="2018" name="Environ. Microbiol.">
        <title>Novel energy conservation strategies and behaviour of Pelotomaculum schinkii driving syntrophic propionate catabolism.</title>
        <authorList>
            <person name="Hidalgo-Ahumada C.A.P."/>
            <person name="Nobu M.K."/>
            <person name="Narihiro T."/>
            <person name="Tamaki H."/>
            <person name="Liu W.T."/>
            <person name="Kamagata Y."/>
            <person name="Stams A.J.M."/>
            <person name="Imachi H."/>
            <person name="Sousa D.Z."/>
        </authorList>
    </citation>
    <scope>NUCLEOTIDE SEQUENCE [LARGE SCALE GENOMIC DNA]</scope>
    <source>
        <strain evidence="2 3">MGP</strain>
    </source>
</reference>
<evidence type="ECO:0008006" key="4">
    <source>
        <dbReference type="Google" id="ProtNLM"/>
    </source>
</evidence>
<keyword evidence="1" id="KW-0732">Signal</keyword>
<protein>
    <recommendedName>
        <fullName evidence="4">SAF domain-containing protein</fullName>
    </recommendedName>
</protein>
<evidence type="ECO:0000313" key="2">
    <source>
        <dbReference type="EMBL" id="TEB09736.1"/>
    </source>
</evidence>
<dbReference type="EMBL" id="QFFZ01000039">
    <property type="protein sequence ID" value="TEB09736.1"/>
    <property type="molecule type" value="Genomic_DNA"/>
</dbReference>
<feature type="signal peptide" evidence="1">
    <location>
        <begin position="1"/>
        <end position="27"/>
    </location>
</feature>
<comment type="caution">
    <text evidence="2">The sequence shown here is derived from an EMBL/GenBank/DDBJ whole genome shotgun (WGS) entry which is preliminary data.</text>
</comment>